<sequence length="509" mass="56642">MSSVDNLLQAKRLDVDFNTIRDIAIKSGYPNLLQYLSTRLNLAPLTRVIQILREQNEWLPTLRAMEGYGYPIISPDHQGRHPIAMKITSPQNANNLGNITSEKGAEITSLVPQGTAVEVDRQNNLIRIYPSSTDSLTRFITQLTARSYHDTYKNDRLFPDRFTFPGTEVYQSNISGSIVQDVESRTLQDIKNSQVEDLPLVASQFNTGNILNNQRVKRDVIKAILEGKDRVHSINLNRNELSTLESILRQGSNVSFNSNVPEFNVKIEPSGGIQQAQDRLLMGSSINPSNNLIDSALRSGTQANAVSPYTGNLIRSSDIRYTAYIMNVLARMQNTHRIDTSQIITPPVSSGNTQSTVYSRPIASVPLPVNTQSGTYSTLVTSAPPPSGPSNVQSIRYSEPTINDTSGVTDELLREYTLFNASFPNIRPGDVSLEQYQQFRRSVEQSRLQPIAPIPLSQLVQSTTYVSSTPLNIQQSSSIPPMSMRTASLSPRYLGLTPRYDYNIDDPYD</sequence>
<dbReference type="AlphaFoldDB" id="A0A6C0BKE5"/>
<accession>A0A6C0BKE5</accession>
<protein>
    <submittedName>
        <fullName evidence="1">Uncharacterized protein</fullName>
    </submittedName>
</protein>
<organism evidence="1">
    <name type="scientific">viral metagenome</name>
    <dbReference type="NCBI Taxonomy" id="1070528"/>
    <lineage>
        <taxon>unclassified sequences</taxon>
        <taxon>metagenomes</taxon>
        <taxon>organismal metagenomes</taxon>
    </lineage>
</organism>
<dbReference type="EMBL" id="MN739192">
    <property type="protein sequence ID" value="QHS92835.1"/>
    <property type="molecule type" value="Genomic_DNA"/>
</dbReference>
<evidence type="ECO:0000313" key="1">
    <source>
        <dbReference type="EMBL" id="QHS92835.1"/>
    </source>
</evidence>
<reference evidence="1" key="1">
    <citation type="journal article" date="2020" name="Nature">
        <title>Giant virus diversity and host interactions through global metagenomics.</title>
        <authorList>
            <person name="Schulz F."/>
            <person name="Roux S."/>
            <person name="Paez-Espino D."/>
            <person name="Jungbluth S."/>
            <person name="Walsh D.A."/>
            <person name="Denef V.J."/>
            <person name="McMahon K.D."/>
            <person name="Konstantinidis K.T."/>
            <person name="Eloe-Fadrosh E.A."/>
            <person name="Kyrpides N.C."/>
            <person name="Woyke T."/>
        </authorList>
    </citation>
    <scope>NUCLEOTIDE SEQUENCE</scope>
    <source>
        <strain evidence="1">GVMAG-M-3300017651-5</strain>
    </source>
</reference>
<name>A0A6C0BKE5_9ZZZZ</name>
<proteinExistence type="predicted"/>